<dbReference type="InterPro" id="IPR027417">
    <property type="entry name" value="P-loop_NTPase"/>
</dbReference>
<evidence type="ECO:0000313" key="2">
    <source>
        <dbReference type="Proteomes" id="UP000192223"/>
    </source>
</evidence>
<dbReference type="FunCoup" id="A0A1W4WH07">
    <property type="interactions" value="233"/>
</dbReference>
<dbReference type="InParanoid" id="A0A1W4WH07"/>
<dbReference type="GeneID" id="108732822"/>
<evidence type="ECO:0000259" key="1">
    <source>
        <dbReference type="Pfam" id="PF00685"/>
    </source>
</evidence>
<dbReference type="OrthoDB" id="6138663at2759"/>
<dbReference type="FunFam" id="3.40.50.300:FF:001931">
    <property type="entry name" value="Blast:Carbohydrate sulfotransferase 4"/>
    <property type="match status" value="1"/>
</dbReference>
<name>A0A1W4WH07_AGRPL</name>
<evidence type="ECO:0000313" key="3">
    <source>
        <dbReference type="RefSeq" id="XP_018319300.1"/>
    </source>
</evidence>
<dbReference type="AlphaFoldDB" id="A0A1W4WH07"/>
<dbReference type="RefSeq" id="XP_018319300.1">
    <property type="nucleotide sequence ID" value="XM_018463798.2"/>
</dbReference>
<dbReference type="PANTHER" id="PTHR10704">
    <property type="entry name" value="CARBOHYDRATE SULFOTRANSFERASE"/>
    <property type="match status" value="1"/>
</dbReference>
<dbReference type="SUPFAM" id="SSF52540">
    <property type="entry name" value="P-loop containing nucleoside triphosphate hydrolases"/>
    <property type="match status" value="1"/>
</dbReference>
<keyword evidence="2" id="KW-1185">Reference proteome</keyword>
<dbReference type="InterPro" id="IPR051135">
    <property type="entry name" value="Gal/GlcNAc/GalNAc_ST"/>
</dbReference>
<dbReference type="GO" id="GO:0006044">
    <property type="term" value="P:N-acetylglucosamine metabolic process"/>
    <property type="evidence" value="ECO:0007669"/>
    <property type="project" value="TreeGrafter"/>
</dbReference>
<proteinExistence type="predicted"/>
<dbReference type="Gene3D" id="3.40.50.300">
    <property type="entry name" value="P-loop containing nucleotide triphosphate hydrolases"/>
    <property type="match status" value="1"/>
</dbReference>
<dbReference type="GO" id="GO:0006790">
    <property type="term" value="P:sulfur compound metabolic process"/>
    <property type="evidence" value="ECO:0007669"/>
    <property type="project" value="TreeGrafter"/>
</dbReference>
<organism evidence="2 3">
    <name type="scientific">Agrilus planipennis</name>
    <name type="common">Emerald ash borer</name>
    <name type="synonym">Agrilus marcopoli</name>
    <dbReference type="NCBI Taxonomy" id="224129"/>
    <lineage>
        <taxon>Eukaryota</taxon>
        <taxon>Metazoa</taxon>
        <taxon>Ecdysozoa</taxon>
        <taxon>Arthropoda</taxon>
        <taxon>Hexapoda</taxon>
        <taxon>Insecta</taxon>
        <taxon>Pterygota</taxon>
        <taxon>Neoptera</taxon>
        <taxon>Endopterygota</taxon>
        <taxon>Coleoptera</taxon>
        <taxon>Polyphaga</taxon>
        <taxon>Elateriformia</taxon>
        <taxon>Buprestoidea</taxon>
        <taxon>Buprestidae</taxon>
        <taxon>Agrilinae</taxon>
        <taxon>Agrilus</taxon>
    </lineage>
</organism>
<dbReference type="PANTHER" id="PTHR10704:SF44">
    <property type="entry name" value="LD35051P-RELATED"/>
    <property type="match status" value="1"/>
</dbReference>
<dbReference type="Pfam" id="PF00685">
    <property type="entry name" value="Sulfotransfer_1"/>
    <property type="match status" value="1"/>
</dbReference>
<protein>
    <submittedName>
        <fullName evidence="3">Carbohydrate sulfotransferase 4</fullName>
    </submittedName>
</protein>
<dbReference type="STRING" id="224129.A0A1W4WH07"/>
<accession>A0A1W4WH07</accession>
<feature type="domain" description="Sulfotransferase" evidence="1">
    <location>
        <begin position="95"/>
        <end position="325"/>
    </location>
</feature>
<reference evidence="3" key="1">
    <citation type="submission" date="2025-08" db="UniProtKB">
        <authorList>
            <consortium name="RefSeq"/>
        </authorList>
    </citation>
    <scope>IDENTIFICATION</scope>
    <source>
        <tissue evidence="3">Entire body</tissue>
    </source>
</reference>
<dbReference type="InterPro" id="IPR000863">
    <property type="entry name" value="Sulfotransferase_dom"/>
</dbReference>
<gene>
    <name evidence="3" type="primary">LOC108732822</name>
</gene>
<dbReference type="GO" id="GO:0001517">
    <property type="term" value="F:N-acetylglucosamine 6-O-sulfotransferase activity"/>
    <property type="evidence" value="ECO:0007669"/>
    <property type="project" value="TreeGrafter"/>
</dbReference>
<dbReference type="KEGG" id="apln:108732822"/>
<dbReference type="Proteomes" id="UP000192223">
    <property type="component" value="Unplaced"/>
</dbReference>
<sequence length="390" mass="46001">MYRRVELLGLTVTTIALILLFATVNQRPTREYPRHYPVLQDLILTNSSFATVPIKTVVRQNKFVIEQQLKDYPFPKNKTLTDFTLSVGGKPVRNIIITTWRSGSTFLGEVLNAIPGNYYHYEPLLHYGIMQIRGPPFADSAVTVLESLLKCEYDDLQAYLKYGQDHVYLFTHNTRLWTQCEYYPNYCWDPDFLMQFCKLFPFQSMKVVRLRLRLAERLLLNKDLNVRVLLLVRDPRGILQSRKHREWCPGIPDCDQPNILCADMVSDYSAAIKLKHKFPHRFSVIRYEDLSLNPYNEVKKLLQFFNLYFHPNVMNFLDSHTRINYGGLSSTFRNSKNTPFHWRMDLNFSEVQYIEEQCTQAMHLWGYVKAYNETNLKEFNPLTEFTLDNE</sequence>